<dbReference type="GO" id="GO:0006424">
    <property type="term" value="P:glutamyl-tRNA aminoacylation"/>
    <property type="evidence" value="ECO:0007669"/>
    <property type="project" value="TreeGrafter"/>
</dbReference>
<comment type="caution">
    <text evidence="2">The sequence shown here is derived from an EMBL/GenBank/DDBJ whole genome shotgun (WGS) entry which is preliminary data.</text>
</comment>
<gene>
    <name evidence="2" type="ORF">BGZ65_010649</name>
</gene>
<reference evidence="2" key="1">
    <citation type="journal article" date="2020" name="Fungal Divers.">
        <title>Resolving the Mortierellaceae phylogeny through synthesis of multi-gene phylogenetics and phylogenomics.</title>
        <authorList>
            <person name="Vandepol N."/>
            <person name="Liber J."/>
            <person name="Desiro A."/>
            <person name="Na H."/>
            <person name="Kennedy M."/>
            <person name="Barry K."/>
            <person name="Grigoriev I.V."/>
            <person name="Miller A.N."/>
            <person name="O'Donnell K."/>
            <person name="Stajich J.E."/>
            <person name="Bonito G."/>
        </authorList>
    </citation>
    <scope>NUCLEOTIDE SEQUENCE</scope>
    <source>
        <strain evidence="2">MES-2147</strain>
    </source>
</reference>
<dbReference type="GO" id="GO:0004818">
    <property type="term" value="F:glutamate-tRNA ligase activity"/>
    <property type="evidence" value="ECO:0007669"/>
    <property type="project" value="TreeGrafter"/>
</dbReference>
<dbReference type="InterPro" id="IPR050132">
    <property type="entry name" value="Gln/Glu-tRNA_Ligase"/>
</dbReference>
<dbReference type="AlphaFoldDB" id="A0A9P6MDS6"/>
<name>A0A9P6MDS6_9FUNG</name>
<protein>
    <submittedName>
        <fullName evidence="2">Uncharacterized protein</fullName>
    </submittedName>
</protein>
<dbReference type="Proteomes" id="UP000749646">
    <property type="component" value="Unassembled WGS sequence"/>
</dbReference>
<organism evidence="2 3">
    <name type="scientific">Modicella reniformis</name>
    <dbReference type="NCBI Taxonomy" id="1440133"/>
    <lineage>
        <taxon>Eukaryota</taxon>
        <taxon>Fungi</taxon>
        <taxon>Fungi incertae sedis</taxon>
        <taxon>Mucoromycota</taxon>
        <taxon>Mortierellomycotina</taxon>
        <taxon>Mortierellomycetes</taxon>
        <taxon>Mortierellales</taxon>
        <taxon>Mortierellaceae</taxon>
        <taxon>Modicella</taxon>
    </lineage>
</organism>
<feature type="non-terminal residue" evidence="2">
    <location>
        <position position="1"/>
    </location>
</feature>
<dbReference type="GO" id="GO:0017102">
    <property type="term" value="C:methionyl glutamyl tRNA synthetase complex"/>
    <property type="evidence" value="ECO:0007669"/>
    <property type="project" value="TreeGrafter"/>
</dbReference>
<dbReference type="GO" id="GO:0005829">
    <property type="term" value="C:cytosol"/>
    <property type="evidence" value="ECO:0007669"/>
    <property type="project" value="TreeGrafter"/>
</dbReference>
<keyword evidence="1" id="KW-0648">Protein biosynthesis</keyword>
<accession>A0A9P6MDS6</accession>
<dbReference type="OrthoDB" id="10250478at2759"/>
<keyword evidence="3" id="KW-1185">Reference proteome</keyword>
<dbReference type="Gene3D" id="3.90.800.10">
    <property type="entry name" value="Glutamyl-tRNA Synthetase, Domain 3"/>
    <property type="match status" value="1"/>
</dbReference>
<evidence type="ECO:0000313" key="2">
    <source>
        <dbReference type="EMBL" id="KAF9993778.1"/>
    </source>
</evidence>
<dbReference type="PANTHER" id="PTHR43097">
    <property type="entry name" value="GLUTAMINE-TRNA LIGASE"/>
    <property type="match status" value="1"/>
</dbReference>
<proteinExistence type="predicted"/>
<sequence length="113" mass="12862">MATVVIAPKAATLPYGNNNLAPWIVTYEYAIRRARLTVTLQVRSRCVPSVWTVSPRCDLSVEENLRRFEEMKNAKEFGQTCCLCAKTLVHNPNKTLRDPVIYRYNLIPHARAG</sequence>
<evidence type="ECO:0000313" key="3">
    <source>
        <dbReference type="Proteomes" id="UP000749646"/>
    </source>
</evidence>
<evidence type="ECO:0000256" key="1">
    <source>
        <dbReference type="ARBA" id="ARBA00022917"/>
    </source>
</evidence>
<dbReference type="EMBL" id="JAAAHW010001745">
    <property type="protein sequence ID" value="KAF9993778.1"/>
    <property type="molecule type" value="Genomic_DNA"/>
</dbReference>
<dbReference type="PANTHER" id="PTHR43097:SF5">
    <property type="entry name" value="GLUTAMATE--TRNA LIGASE"/>
    <property type="match status" value="1"/>
</dbReference>